<accession>A0A9D9GYA0</accession>
<evidence type="ECO:0000313" key="2">
    <source>
        <dbReference type="EMBL" id="MBO8428752.1"/>
    </source>
</evidence>
<gene>
    <name evidence="2" type="ORF">IAC68_02315</name>
</gene>
<dbReference type="AlphaFoldDB" id="A0A9D9GYA0"/>
<protein>
    <submittedName>
        <fullName evidence="2">DUF4271 domain-containing protein</fullName>
    </submittedName>
</protein>
<proteinExistence type="predicted"/>
<feature type="transmembrane region" description="Helical" evidence="1">
    <location>
        <begin position="178"/>
        <end position="201"/>
    </location>
</feature>
<sequence>MPSGEIESIGEFWKESHVAVQQILATEPAEGVVSVLDSYAIPATATLILLFFLLMFPMLANGLFSTAASLFNTKRLLLVEESSSMKSNREILLLFWILVLSFIAAGTLTRFLLYAACIMLFLLLRRGCLAILGWVNKTSVFKTVDGFYHSYFSIWGATVFLAAIINVAIPSLGLQNMAVLVGSTAILALAGFIISGYQLIISNGFSLSFWILYLCTLEILPLIIFMHYICLMR</sequence>
<organism evidence="2 3">
    <name type="scientific">Candidatus Egerieousia excrementavium</name>
    <dbReference type="NCBI Taxonomy" id="2840778"/>
    <lineage>
        <taxon>Bacteria</taxon>
        <taxon>Pseudomonadati</taxon>
        <taxon>Bacteroidota</taxon>
        <taxon>Bacteroidia</taxon>
        <taxon>Bacteroidales</taxon>
        <taxon>Candidatus Egerieousia</taxon>
    </lineage>
</organism>
<reference evidence="2" key="1">
    <citation type="submission" date="2020-10" db="EMBL/GenBank/DDBJ databases">
        <authorList>
            <person name="Gilroy R."/>
        </authorList>
    </citation>
    <scope>NUCLEOTIDE SEQUENCE</scope>
    <source>
        <strain evidence="2">15467</strain>
    </source>
</reference>
<evidence type="ECO:0000256" key="1">
    <source>
        <dbReference type="SAM" id="Phobius"/>
    </source>
</evidence>
<feature type="transmembrane region" description="Helical" evidence="1">
    <location>
        <begin position="91"/>
        <end position="108"/>
    </location>
</feature>
<evidence type="ECO:0000313" key="3">
    <source>
        <dbReference type="Proteomes" id="UP000823635"/>
    </source>
</evidence>
<dbReference type="Proteomes" id="UP000823635">
    <property type="component" value="Unassembled WGS sequence"/>
</dbReference>
<dbReference type="InterPro" id="IPR025367">
    <property type="entry name" value="DUF4271"/>
</dbReference>
<reference evidence="2" key="2">
    <citation type="journal article" date="2021" name="PeerJ">
        <title>Extensive microbial diversity within the chicken gut microbiome revealed by metagenomics and culture.</title>
        <authorList>
            <person name="Gilroy R."/>
            <person name="Ravi A."/>
            <person name="Getino M."/>
            <person name="Pursley I."/>
            <person name="Horton D.L."/>
            <person name="Alikhan N.F."/>
            <person name="Baker D."/>
            <person name="Gharbi K."/>
            <person name="Hall N."/>
            <person name="Watson M."/>
            <person name="Adriaenssens E.M."/>
            <person name="Foster-Nyarko E."/>
            <person name="Jarju S."/>
            <person name="Secka A."/>
            <person name="Antonio M."/>
            <person name="Oren A."/>
            <person name="Chaudhuri R.R."/>
            <person name="La Ragione R."/>
            <person name="Hildebrand F."/>
            <person name="Pallen M.J."/>
        </authorList>
    </citation>
    <scope>NUCLEOTIDE SEQUENCE</scope>
    <source>
        <strain evidence="2">15467</strain>
    </source>
</reference>
<feature type="transmembrane region" description="Helical" evidence="1">
    <location>
        <begin position="207"/>
        <end position="231"/>
    </location>
</feature>
<keyword evidence="1" id="KW-0472">Membrane</keyword>
<keyword evidence="1" id="KW-0812">Transmembrane</keyword>
<comment type="caution">
    <text evidence="2">The sequence shown here is derived from an EMBL/GenBank/DDBJ whole genome shotgun (WGS) entry which is preliminary data.</text>
</comment>
<dbReference type="Pfam" id="PF14093">
    <property type="entry name" value="DUF4271"/>
    <property type="match status" value="1"/>
</dbReference>
<feature type="transmembrane region" description="Helical" evidence="1">
    <location>
        <begin position="147"/>
        <end position="169"/>
    </location>
</feature>
<name>A0A9D9GYA0_9BACT</name>
<dbReference type="EMBL" id="JADINB010000054">
    <property type="protein sequence ID" value="MBO8428752.1"/>
    <property type="molecule type" value="Genomic_DNA"/>
</dbReference>
<feature type="transmembrane region" description="Helical" evidence="1">
    <location>
        <begin position="47"/>
        <end position="71"/>
    </location>
</feature>
<keyword evidence="1" id="KW-1133">Transmembrane helix</keyword>